<evidence type="ECO:0000259" key="5">
    <source>
        <dbReference type="Pfam" id="PF13657"/>
    </source>
</evidence>
<dbReference type="GO" id="GO:0004674">
    <property type="term" value="F:protein serine/threonine kinase activity"/>
    <property type="evidence" value="ECO:0007669"/>
    <property type="project" value="TreeGrafter"/>
</dbReference>
<proteinExistence type="inferred from homology"/>
<dbReference type="Gene3D" id="1.10.1070.20">
    <property type="match status" value="1"/>
</dbReference>
<keyword evidence="3 6" id="KW-0418">Kinase</keyword>
<dbReference type="OrthoDB" id="9805913at2"/>
<dbReference type="PANTHER" id="PTHR37419">
    <property type="entry name" value="SERINE/THREONINE-PROTEIN KINASE TOXIN HIPA"/>
    <property type="match status" value="1"/>
</dbReference>
<comment type="caution">
    <text evidence="6">The sequence shown here is derived from an EMBL/GenBank/DDBJ whole genome shotgun (WGS) entry which is preliminary data.</text>
</comment>
<organism evidence="6 7">
    <name type="scientific">Cupriavidus agavae</name>
    <dbReference type="NCBI Taxonomy" id="1001822"/>
    <lineage>
        <taxon>Bacteria</taxon>
        <taxon>Pseudomonadati</taxon>
        <taxon>Pseudomonadota</taxon>
        <taxon>Betaproteobacteria</taxon>
        <taxon>Burkholderiales</taxon>
        <taxon>Burkholderiaceae</taxon>
        <taxon>Cupriavidus</taxon>
    </lineage>
</organism>
<dbReference type="PANTHER" id="PTHR37419:SF1">
    <property type="entry name" value="SERINE_THREONINE-PROTEIN KINASE TOXIN HIPA"/>
    <property type="match status" value="1"/>
</dbReference>
<evidence type="ECO:0000256" key="1">
    <source>
        <dbReference type="ARBA" id="ARBA00010164"/>
    </source>
</evidence>
<comment type="similarity">
    <text evidence="1">Belongs to the HipA Ser/Thr kinase family.</text>
</comment>
<evidence type="ECO:0000256" key="2">
    <source>
        <dbReference type="ARBA" id="ARBA00022679"/>
    </source>
</evidence>
<dbReference type="Pfam" id="PF13657">
    <property type="entry name" value="Couple_hipA"/>
    <property type="match status" value="1"/>
</dbReference>
<feature type="domain" description="HipA N-terminal subdomain 1" evidence="5">
    <location>
        <begin position="5"/>
        <end position="105"/>
    </location>
</feature>
<dbReference type="AlphaFoldDB" id="A0A4Q7RPN4"/>
<dbReference type="InterPro" id="IPR052028">
    <property type="entry name" value="HipA_Ser/Thr_kinase"/>
</dbReference>
<evidence type="ECO:0000259" key="4">
    <source>
        <dbReference type="Pfam" id="PF07804"/>
    </source>
</evidence>
<accession>A0A4Q7RPN4</accession>
<sequence length="408" mass="44850">MSSELEVFVSDCPVGLLGEDIETGLIDFRYLPDIPDQMAVSLLMPPSAPAEEYLGYNGVPPPFQISLPEGFVLDAIRTRFAKHIDVDNDMSLLGLVGRHTIGRTTFGGPLDPDATLQQNILDAAKTEGASQRLIEILKTSPEMFGVSGVMPKMSTFQTEKTRPGTIAAHGSIVKFDSPHYVGASLVEYACLKACSAAGLDVPAIELSPDRTSLTLSRFDIAPDGSRRGFEDACALSGLFRSGKYNGSIEHLFEMIRFFVHPDDQATDIVAMLKLVIMNDTLRNGDAHLKNFGLVYDDVMRPRLSPVYDVLTTQVWFPQEVPALPMQKTDPRGTEKWLDQLELERLVSLSHCRNVDVIQMRAQCREIALQSMTTTLDECPKCPPRKALEHALKIIEGALSVPSSSAKTK</sequence>
<dbReference type="RefSeq" id="WP_130392982.1">
    <property type="nucleotide sequence ID" value="NZ_SGXM01000006.1"/>
</dbReference>
<dbReference type="Pfam" id="PF07804">
    <property type="entry name" value="HipA_C"/>
    <property type="match status" value="1"/>
</dbReference>
<keyword evidence="7" id="KW-1185">Reference proteome</keyword>
<keyword evidence="2" id="KW-0808">Transferase</keyword>
<name>A0A4Q7RPN4_9BURK</name>
<reference evidence="6 7" key="1">
    <citation type="journal article" date="2015" name="Stand. Genomic Sci.">
        <title>Genomic Encyclopedia of Bacterial and Archaeal Type Strains, Phase III: the genomes of soil and plant-associated and newly described type strains.</title>
        <authorList>
            <person name="Whitman W.B."/>
            <person name="Woyke T."/>
            <person name="Klenk H.P."/>
            <person name="Zhou Y."/>
            <person name="Lilburn T.G."/>
            <person name="Beck B.J."/>
            <person name="De Vos P."/>
            <person name="Vandamme P."/>
            <person name="Eisen J.A."/>
            <person name="Garrity G."/>
            <person name="Hugenholtz P."/>
            <person name="Kyrpides N.C."/>
        </authorList>
    </citation>
    <scope>NUCLEOTIDE SEQUENCE [LARGE SCALE GENOMIC DNA]</scope>
    <source>
        <strain evidence="6 7">ASC-9842</strain>
    </source>
</reference>
<protein>
    <submittedName>
        <fullName evidence="6">Serine/threonine-protein kinase HipA</fullName>
    </submittedName>
</protein>
<gene>
    <name evidence="6" type="ORF">EV147_4063</name>
</gene>
<feature type="domain" description="HipA-like C-terminal" evidence="4">
    <location>
        <begin position="146"/>
        <end position="338"/>
    </location>
</feature>
<dbReference type="Proteomes" id="UP000291078">
    <property type="component" value="Unassembled WGS sequence"/>
</dbReference>
<dbReference type="InterPro" id="IPR012893">
    <property type="entry name" value="HipA-like_C"/>
</dbReference>
<evidence type="ECO:0000256" key="3">
    <source>
        <dbReference type="ARBA" id="ARBA00022777"/>
    </source>
</evidence>
<evidence type="ECO:0000313" key="7">
    <source>
        <dbReference type="Proteomes" id="UP000291078"/>
    </source>
</evidence>
<evidence type="ECO:0000313" key="6">
    <source>
        <dbReference type="EMBL" id="RZT35591.1"/>
    </source>
</evidence>
<dbReference type="GO" id="GO:0005829">
    <property type="term" value="C:cytosol"/>
    <property type="evidence" value="ECO:0007669"/>
    <property type="project" value="TreeGrafter"/>
</dbReference>
<dbReference type="EMBL" id="SGXM01000006">
    <property type="protein sequence ID" value="RZT35591.1"/>
    <property type="molecule type" value="Genomic_DNA"/>
</dbReference>
<dbReference type="InterPro" id="IPR017508">
    <property type="entry name" value="HipA_N1"/>
</dbReference>